<evidence type="ECO:0000313" key="4">
    <source>
        <dbReference type="Proteomes" id="UP000245207"/>
    </source>
</evidence>
<sequence>MTNMFFPNPGIVPHASNPMLHVVMLQHMITMKFYDTSKVFARETAITYPPTQLSCGEEYDFQAKKWRQIPNMLPGGGTGSTAPPLLAVVANELYAADCLAMKVKNVWMLNAQYSNDFSVVVKIIVANGIFSSSEGCPKVLIACADGELHSVDVRIRHQQHQMTAITSILSSKPFYSGYVSLMTSQVAHKQGFGWQIQKENKAAVQQFCDKFRIKKPTFISKNGYTFYATRLYLKS</sequence>
<evidence type="ECO:0000256" key="2">
    <source>
        <dbReference type="ARBA" id="ARBA00022737"/>
    </source>
</evidence>
<dbReference type="PROSITE" id="PS50896">
    <property type="entry name" value="LISH"/>
    <property type="match status" value="1"/>
</dbReference>
<keyword evidence="4" id="KW-1185">Reference proteome</keyword>
<dbReference type="AlphaFoldDB" id="A0A2U1MD49"/>
<dbReference type="PANTHER" id="PTHR46122:SF2">
    <property type="entry name" value="F-BOX_KELCH-REPEAT PROTEIN SKIP11"/>
    <property type="match status" value="1"/>
</dbReference>
<dbReference type="GO" id="GO:0005634">
    <property type="term" value="C:nucleus"/>
    <property type="evidence" value="ECO:0007669"/>
    <property type="project" value="TreeGrafter"/>
</dbReference>
<dbReference type="STRING" id="35608.A0A2U1MD49"/>
<proteinExistence type="predicted"/>
<gene>
    <name evidence="3" type="ORF">CTI12_AA393560</name>
</gene>
<accession>A0A2U1MD49</accession>
<dbReference type="EMBL" id="PKPP01005694">
    <property type="protein sequence ID" value="PWA59193.1"/>
    <property type="molecule type" value="Genomic_DNA"/>
</dbReference>
<reference evidence="3 4" key="1">
    <citation type="journal article" date="2018" name="Mol. Plant">
        <title>The genome of Artemisia annua provides insight into the evolution of Asteraceae family and artemisinin biosynthesis.</title>
        <authorList>
            <person name="Shen Q."/>
            <person name="Zhang L."/>
            <person name="Liao Z."/>
            <person name="Wang S."/>
            <person name="Yan T."/>
            <person name="Shi P."/>
            <person name="Liu M."/>
            <person name="Fu X."/>
            <person name="Pan Q."/>
            <person name="Wang Y."/>
            <person name="Lv Z."/>
            <person name="Lu X."/>
            <person name="Zhang F."/>
            <person name="Jiang W."/>
            <person name="Ma Y."/>
            <person name="Chen M."/>
            <person name="Hao X."/>
            <person name="Li L."/>
            <person name="Tang Y."/>
            <person name="Lv G."/>
            <person name="Zhou Y."/>
            <person name="Sun X."/>
            <person name="Brodelius P.E."/>
            <person name="Rose J.K.C."/>
            <person name="Tang K."/>
        </authorList>
    </citation>
    <scope>NUCLEOTIDE SEQUENCE [LARGE SCALE GENOMIC DNA]</scope>
    <source>
        <strain evidence="4">cv. Huhao1</strain>
        <tissue evidence="3">Leaf</tissue>
    </source>
</reference>
<dbReference type="Proteomes" id="UP000245207">
    <property type="component" value="Unassembled WGS sequence"/>
</dbReference>
<dbReference type="PANTHER" id="PTHR46122">
    <property type="entry name" value="GALACTOSE OXIDASE/KELCH REPEAT PROTEIN-RELATED"/>
    <property type="match status" value="1"/>
</dbReference>
<keyword evidence="2" id="KW-0677">Repeat</keyword>
<evidence type="ECO:0000313" key="3">
    <source>
        <dbReference type="EMBL" id="PWA59193.1"/>
    </source>
</evidence>
<keyword evidence="1" id="KW-0880">Kelch repeat</keyword>
<name>A0A2U1MD49_ARTAN</name>
<evidence type="ECO:0000256" key="1">
    <source>
        <dbReference type="ARBA" id="ARBA00022441"/>
    </source>
</evidence>
<dbReference type="InterPro" id="IPR052439">
    <property type="entry name" value="F-box/Kelch-repeat"/>
</dbReference>
<protein>
    <submittedName>
        <fullName evidence="3">Galactose oxidase, beta-propeller</fullName>
    </submittedName>
</protein>
<organism evidence="3 4">
    <name type="scientific">Artemisia annua</name>
    <name type="common">Sweet wormwood</name>
    <dbReference type="NCBI Taxonomy" id="35608"/>
    <lineage>
        <taxon>Eukaryota</taxon>
        <taxon>Viridiplantae</taxon>
        <taxon>Streptophyta</taxon>
        <taxon>Embryophyta</taxon>
        <taxon>Tracheophyta</taxon>
        <taxon>Spermatophyta</taxon>
        <taxon>Magnoliopsida</taxon>
        <taxon>eudicotyledons</taxon>
        <taxon>Gunneridae</taxon>
        <taxon>Pentapetalae</taxon>
        <taxon>asterids</taxon>
        <taxon>campanulids</taxon>
        <taxon>Asterales</taxon>
        <taxon>Asteraceae</taxon>
        <taxon>Asteroideae</taxon>
        <taxon>Anthemideae</taxon>
        <taxon>Artemisiinae</taxon>
        <taxon>Artemisia</taxon>
    </lineage>
</organism>
<dbReference type="InterPro" id="IPR006594">
    <property type="entry name" value="LisH"/>
</dbReference>
<comment type="caution">
    <text evidence="3">The sequence shown here is derived from an EMBL/GenBank/DDBJ whole genome shotgun (WGS) entry which is preliminary data.</text>
</comment>